<dbReference type="Gene3D" id="2.130.10.10">
    <property type="entry name" value="YVTN repeat-like/Quinoprotein amine dehydrogenase"/>
    <property type="match status" value="1"/>
</dbReference>
<dbReference type="PANTHER" id="PTHR14381:SF1">
    <property type="entry name" value="F-BOX_WD REPEAT-CONTAINING PROTEIN 4"/>
    <property type="match status" value="1"/>
</dbReference>
<gene>
    <name evidence="3" type="ORF">PHAECO_LOCUS11210</name>
</gene>
<dbReference type="InterPro" id="IPR036322">
    <property type="entry name" value="WD40_repeat_dom_sf"/>
</dbReference>
<dbReference type="GO" id="GO:0031146">
    <property type="term" value="P:SCF-dependent proteasomal ubiquitin-dependent protein catabolic process"/>
    <property type="evidence" value="ECO:0007669"/>
    <property type="project" value="TreeGrafter"/>
</dbReference>
<dbReference type="EMBL" id="OU896713">
    <property type="protein sequence ID" value="CAH1175624.1"/>
    <property type="molecule type" value="Genomic_DNA"/>
</dbReference>
<accession>A0A9P0DW52</accession>
<dbReference type="PROSITE" id="PS50082">
    <property type="entry name" value="WD_REPEATS_2"/>
    <property type="match status" value="1"/>
</dbReference>
<dbReference type="Pfam" id="PF00400">
    <property type="entry name" value="WD40"/>
    <property type="match status" value="1"/>
</dbReference>
<dbReference type="GO" id="GO:0019005">
    <property type="term" value="C:SCF ubiquitin ligase complex"/>
    <property type="evidence" value="ECO:0007669"/>
    <property type="project" value="TreeGrafter"/>
</dbReference>
<protein>
    <recommendedName>
        <fullName evidence="2">F-box domain-containing protein</fullName>
    </recommendedName>
</protein>
<reference evidence="3" key="1">
    <citation type="submission" date="2022-01" db="EMBL/GenBank/DDBJ databases">
        <authorList>
            <person name="King R."/>
        </authorList>
    </citation>
    <scope>NUCLEOTIDE SEQUENCE</scope>
</reference>
<dbReference type="InterPro" id="IPR001680">
    <property type="entry name" value="WD40_rpt"/>
</dbReference>
<dbReference type="InterPro" id="IPR036047">
    <property type="entry name" value="F-box-like_dom_sf"/>
</dbReference>
<dbReference type="Proteomes" id="UP001153737">
    <property type="component" value="Chromosome 7"/>
</dbReference>
<organism evidence="3 4">
    <name type="scientific">Phaedon cochleariae</name>
    <name type="common">Mustard beetle</name>
    <dbReference type="NCBI Taxonomy" id="80249"/>
    <lineage>
        <taxon>Eukaryota</taxon>
        <taxon>Metazoa</taxon>
        <taxon>Ecdysozoa</taxon>
        <taxon>Arthropoda</taxon>
        <taxon>Hexapoda</taxon>
        <taxon>Insecta</taxon>
        <taxon>Pterygota</taxon>
        <taxon>Neoptera</taxon>
        <taxon>Endopterygota</taxon>
        <taxon>Coleoptera</taxon>
        <taxon>Polyphaga</taxon>
        <taxon>Cucujiformia</taxon>
        <taxon>Chrysomeloidea</taxon>
        <taxon>Chrysomelidae</taxon>
        <taxon>Chrysomelinae</taxon>
        <taxon>Chrysomelini</taxon>
        <taxon>Phaedon</taxon>
    </lineage>
</organism>
<keyword evidence="1" id="KW-0853">WD repeat</keyword>
<dbReference type="OrthoDB" id="435188at2759"/>
<name>A0A9P0DW52_PHACE</name>
<dbReference type="Gene3D" id="1.20.1280.50">
    <property type="match status" value="1"/>
</dbReference>
<dbReference type="AlphaFoldDB" id="A0A9P0DW52"/>
<feature type="repeat" description="WD" evidence="1">
    <location>
        <begin position="181"/>
        <end position="215"/>
    </location>
</feature>
<dbReference type="CDD" id="cd09917">
    <property type="entry name" value="F-box_SF"/>
    <property type="match status" value="1"/>
</dbReference>
<dbReference type="SUPFAM" id="SSF50978">
    <property type="entry name" value="WD40 repeat-like"/>
    <property type="match status" value="1"/>
</dbReference>
<proteinExistence type="predicted"/>
<feature type="domain" description="F-box" evidence="2">
    <location>
        <begin position="5"/>
        <end position="52"/>
    </location>
</feature>
<dbReference type="SUPFAM" id="SSF81383">
    <property type="entry name" value="F-box domain"/>
    <property type="match status" value="1"/>
</dbReference>
<dbReference type="PROSITE" id="PS50294">
    <property type="entry name" value="WD_REPEATS_REGION"/>
    <property type="match status" value="1"/>
</dbReference>
<dbReference type="PANTHER" id="PTHR14381">
    <property type="entry name" value="DACTYLIN"/>
    <property type="match status" value="1"/>
</dbReference>
<evidence type="ECO:0000259" key="2">
    <source>
        <dbReference type="PROSITE" id="PS50181"/>
    </source>
</evidence>
<dbReference type="SMART" id="SM00256">
    <property type="entry name" value="FBOX"/>
    <property type="match status" value="1"/>
</dbReference>
<reference evidence="3" key="2">
    <citation type="submission" date="2022-10" db="EMBL/GenBank/DDBJ databases">
        <authorList>
            <consortium name="ENA_rothamsted_submissions"/>
            <consortium name="culmorum"/>
            <person name="King R."/>
        </authorList>
    </citation>
    <scope>NUCLEOTIDE SEQUENCE</scope>
</reference>
<sequence>MVSPHCFLKDLSTELLLNIFGYLDFLDLCRLKQTCTRFNDIINSWDHTLLKVTTIVTNQMNPKFSTKCMHGLSALEKMRIDKNWTIGRYSEKSLLYSKKKIMPWIHMNDQFLWFSRGNEILCFERNYNGINIHKPSFSLKTERNEDIVNFQLNSNFLVCGLREGGIWLIDLCEKSTLFEVEKCHNSDVTSIDMSQRGNLIVSGSKDSILKIWKLEEDPKWNAVESHCQILQDLIWKVSLSEDTSMIAVGTSGKTNSSSIFIHDVERPAHQIIHLGSTKHPDKGICDLRWDGEQTLWSCGYNSFLKRWDIRTGNCEQCFTDPHGSGLYCMDYDYHNTIMVGTQMHGRVILWDIRQTKFVQMYFMESCKGNRYQRSSPIYSLAFDAEYLFTATDQNLNVLDFSVYTGAVKDYSFCA</sequence>
<evidence type="ECO:0000313" key="3">
    <source>
        <dbReference type="EMBL" id="CAH1175624.1"/>
    </source>
</evidence>
<dbReference type="PROSITE" id="PS50181">
    <property type="entry name" value="FBOX"/>
    <property type="match status" value="1"/>
</dbReference>
<dbReference type="InterPro" id="IPR015943">
    <property type="entry name" value="WD40/YVTN_repeat-like_dom_sf"/>
</dbReference>
<dbReference type="SMART" id="SM00320">
    <property type="entry name" value="WD40"/>
    <property type="match status" value="5"/>
</dbReference>
<evidence type="ECO:0000256" key="1">
    <source>
        <dbReference type="PROSITE-ProRule" id="PRU00221"/>
    </source>
</evidence>
<keyword evidence="4" id="KW-1185">Reference proteome</keyword>
<dbReference type="InterPro" id="IPR052301">
    <property type="entry name" value="SCF_F-box/WD-repeat"/>
</dbReference>
<dbReference type="Pfam" id="PF12937">
    <property type="entry name" value="F-box-like"/>
    <property type="match status" value="1"/>
</dbReference>
<evidence type="ECO:0000313" key="4">
    <source>
        <dbReference type="Proteomes" id="UP001153737"/>
    </source>
</evidence>
<dbReference type="InterPro" id="IPR001810">
    <property type="entry name" value="F-box_dom"/>
</dbReference>